<dbReference type="InterPro" id="IPR037284">
    <property type="entry name" value="SUF_FeS_clus_asmbl_SufBD_sf"/>
</dbReference>
<dbReference type="OrthoDB" id="2510at2759"/>
<dbReference type="InterPro" id="IPR055346">
    <property type="entry name" value="Fe-S_cluster_assembly_SufBD"/>
</dbReference>
<dbReference type="Pfam" id="PF19295">
    <property type="entry name" value="SufBD_N"/>
    <property type="match status" value="1"/>
</dbReference>
<proteinExistence type="predicted"/>
<dbReference type="PANTHER" id="PTHR43575:SF1">
    <property type="entry name" value="PROTEIN ABCI7, CHLOROPLASTIC"/>
    <property type="match status" value="1"/>
</dbReference>
<reference evidence="4 5" key="1">
    <citation type="journal article" date="2018" name="Science">
        <title>The opium poppy genome and morphinan production.</title>
        <authorList>
            <person name="Guo L."/>
            <person name="Winzer T."/>
            <person name="Yang X."/>
            <person name="Li Y."/>
            <person name="Ning Z."/>
            <person name="He Z."/>
            <person name="Teodor R."/>
            <person name="Lu Y."/>
            <person name="Bowser T.A."/>
            <person name="Graham I.A."/>
            <person name="Ye K."/>
        </authorList>
    </citation>
    <scope>NUCLEOTIDE SEQUENCE [LARGE SCALE GENOMIC DNA]</scope>
    <source>
        <strain evidence="5">cv. HN1</strain>
        <tissue evidence="4">Leaves</tissue>
    </source>
</reference>
<accession>A0A4Y7JLH9</accession>
<dbReference type="InterPro" id="IPR011542">
    <property type="entry name" value="SUF_FeS_clus_asmbl_SufD"/>
</dbReference>
<name>A0A4Y7JLH9_PAPSO</name>
<feature type="region of interest" description="Disordered" evidence="1">
    <location>
        <begin position="1"/>
        <end position="20"/>
    </location>
</feature>
<dbReference type="Gramene" id="RZC60880">
    <property type="protein sequence ID" value="RZC60880"/>
    <property type="gene ID" value="C5167_022637"/>
</dbReference>
<dbReference type="AlphaFoldDB" id="A0A4Y7JLH9"/>
<dbReference type="Proteomes" id="UP000316621">
    <property type="component" value="Chromosome 5"/>
</dbReference>
<dbReference type="Pfam" id="PF01458">
    <property type="entry name" value="SUFBD_core"/>
    <property type="match status" value="1"/>
</dbReference>
<evidence type="ECO:0000313" key="4">
    <source>
        <dbReference type="EMBL" id="RZC60880.1"/>
    </source>
</evidence>
<organism evidence="4 5">
    <name type="scientific">Papaver somniferum</name>
    <name type="common">Opium poppy</name>
    <dbReference type="NCBI Taxonomy" id="3469"/>
    <lineage>
        <taxon>Eukaryota</taxon>
        <taxon>Viridiplantae</taxon>
        <taxon>Streptophyta</taxon>
        <taxon>Embryophyta</taxon>
        <taxon>Tracheophyta</taxon>
        <taxon>Spermatophyta</taxon>
        <taxon>Magnoliopsida</taxon>
        <taxon>Ranunculales</taxon>
        <taxon>Papaveraceae</taxon>
        <taxon>Papaveroideae</taxon>
        <taxon>Papaver</taxon>
    </lineage>
</organism>
<sequence>MAAAASSSTFPPPCHHLPQLHQNHTKSLSSLFKPKSRTTKFSVRPLSISPKASLSDPFVLQIAETLEDSNSSSSLKQSPILQKLRESSSESILSLSWPTRKDEPFRFTDTSFIKNSQISSISADPESNLVDFESDGGDDTQTPNIVIVDGQIVNSLSKLDELPDNVYVGSILGIDSDEIREEVMKFVSNFEDKDLFWSLNGIGAPDVTIVYVPSDCVVEKPLHFRFYSHETSEIGSSNLPMSNPRVLVLVEKGGEVGIVEEYLGGAEDKCYWVNSVMEVLIGEGGKVSHTYVQQQAPSAAHFKWTSVRQESSSTYKLVEVSSGGKLSRHNLQIQQVGPDTITELSTFHICVRDQTQDLHSKLILDHPRGVAEQRHKCIAAHPRSQVVFDGNIKVNRLAQQTDAAQLSRTLLLEDSATVNMMPNLQIIANDVSCSHGATVCDVDDDQLFYLLTRGIDLATARKSLIFAFGTEVMSRLPCDSLQKKVERHIQRLLDPTPS</sequence>
<dbReference type="OMA" id="YWTNSVM"/>
<protein>
    <recommendedName>
        <fullName evidence="6">Fe-S cluster assembly protein SufD</fullName>
    </recommendedName>
</protein>
<evidence type="ECO:0000313" key="5">
    <source>
        <dbReference type="Proteomes" id="UP000316621"/>
    </source>
</evidence>
<evidence type="ECO:0000259" key="3">
    <source>
        <dbReference type="Pfam" id="PF19295"/>
    </source>
</evidence>
<feature type="domain" description="SUF system FeS cluster assembly SufBD N-terminal" evidence="3">
    <location>
        <begin position="74"/>
        <end position="222"/>
    </location>
</feature>
<dbReference type="PANTHER" id="PTHR43575">
    <property type="entry name" value="PROTEIN ABCI7, CHLOROPLASTIC"/>
    <property type="match status" value="1"/>
</dbReference>
<dbReference type="InterPro" id="IPR045595">
    <property type="entry name" value="SufBD_N"/>
</dbReference>
<dbReference type="EMBL" id="CM010719">
    <property type="protein sequence ID" value="RZC60880.1"/>
    <property type="molecule type" value="Genomic_DNA"/>
</dbReference>
<evidence type="ECO:0000259" key="2">
    <source>
        <dbReference type="Pfam" id="PF01458"/>
    </source>
</evidence>
<evidence type="ECO:0000256" key="1">
    <source>
        <dbReference type="SAM" id="MobiDB-lite"/>
    </source>
</evidence>
<dbReference type="InterPro" id="IPR000825">
    <property type="entry name" value="SUF_FeS_clus_asmbl_SufBD_core"/>
</dbReference>
<dbReference type="SUPFAM" id="SSF101960">
    <property type="entry name" value="Stabilizer of iron transporter SufD"/>
    <property type="match status" value="1"/>
</dbReference>
<dbReference type="GO" id="GO:0016226">
    <property type="term" value="P:iron-sulfur cluster assembly"/>
    <property type="evidence" value="ECO:0007669"/>
    <property type="project" value="InterPro"/>
</dbReference>
<dbReference type="STRING" id="3469.A0A4Y7JLH9"/>
<keyword evidence="5" id="KW-1185">Reference proteome</keyword>
<feature type="domain" description="SUF system FeS cluster assembly SufBD core" evidence="2">
    <location>
        <begin position="238"/>
        <end position="468"/>
    </location>
</feature>
<evidence type="ECO:0008006" key="6">
    <source>
        <dbReference type="Google" id="ProtNLM"/>
    </source>
</evidence>
<gene>
    <name evidence="4" type="ORF">C5167_022637</name>
</gene>
<dbReference type="NCBIfam" id="TIGR01981">
    <property type="entry name" value="sufD"/>
    <property type="match status" value="1"/>
</dbReference>